<dbReference type="InterPro" id="IPR023213">
    <property type="entry name" value="CAT-like_dom_sf"/>
</dbReference>
<dbReference type="PANTHER" id="PTHR31147:SF54">
    <property type="entry name" value="OS10G0105900 PROTEIN"/>
    <property type="match status" value="1"/>
</dbReference>
<dbReference type="PANTHER" id="PTHR31147">
    <property type="entry name" value="ACYL TRANSFERASE 4"/>
    <property type="match status" value="1"/>
</dbReference>
<organism evidence="2 3">
    <name type="scientific">Lolium multiflorum</name>
    <name type="common">Italian ryegrass</name>
    <name type="synonym">Lolium perenne subsp. multiflorum</name>
    <dbReference type="NCBI Taxonomy" id="4521"/>
    <lineage>
        <taxon>Eukaryota</taxon>
        <taxon>Viridiplantae</taxon>
        <taxon>Streptophyta</taxon>
        <taxon>Embryophyta</taxon>
        <taxon>Tracheophyta</taxon>
        <taxon>Spermatophyta</taxon>
        <taxon>Magnoliopsida</taxon>
        <taxon>Liliopsida</taxon>
        <taxon>Poales</taxon>
        <taxon>Poaceae</taxon>
        <taxon>BOP clade</taxon>
        <taxon>Pooideae</taxon>
        <taxon>Poodae</taxon>
        <taxon>Poeae</taxon>
        <taxon>Poeae Chloroplast Group 2 (Poeae type)</taxon>
        <taxon>Loliodinae</taxon>
        <taxon>Loliinae</taxon>
        <taxon>Lolium</taxon>
    </lineage>
</organism>
<dbReference type="EMBL" id="JAUUTY010000006">
    <property type="protein sequence ID" value="KAK1621115.1"/>
    <property type="molecule type" value="Genomic_DNA"/>
</dbReference>
<evidence type="ECO:0000313" key="3">
    <source>
        <dbReference type="Proteomes" id="UP001231189"/>
    </source>
</evidence>
<keyword evidence="3" id="KW-1185">Reference proteome</keyword>
<dbReference type="GO" id="GO:0016747">
    <property type="term" value="F:acyltransferase activity, transferring groups other than amino-acyl groups"/>
    <property type="evidence" value="ECO:0007669"/>
    <property type="project" value="UniProtKB-ARBA"/>
</dbReference>
<comment type="caution">
    <text evidence="2">The sequence shown here is derived from an EMBL/GenBank/DDBJ whole genome shotgun (WGS) entry which is preliminary data.</text>
</comment>
<gene>
    <name evidence="2" type="ORF">QYE76_026632</name>
</gene>
<dbReference type="Proteomes" id="UP001231189">
    <property type="component" value="Unassembled WGS sequence"/>
</dbReference>
<proteinExistence type="inferred from homology"/>
<evidence type="ECO:0000313" key="2">
    <source>
        <dbReference type="EMBL" id="KAK1621115.1"/>
    </source>
</evidence>
<protein>
    <submittedName>
        <fullName evidence="2">Uncharacterized protein</fullName>
    </submittedName>
</protein>
<name>A0AAD8RHX8_LOLMU</name>
<dbReference type="InterPro" id="IPR050898">
    <property type="entry name" value="Plant_acyltransferase"/>
</dbReference>
<comment type="similarity">
    <text evidence="1">Belongs to the plant acyltransferase family.</text>
</comment>
<sequence length="419" mass="46540">MDDCTYLRHYIGAILFFRPVVRREPAVTDPAEAIRAALAEALVHYYPLAGRLREMPGGRLAVECTAQGAVFVEADADVRLEDFGQPALPPYPCIEELVCDVDDYTPVLGNPLIYMQLTRLRCGGFVLSVHTCHNVADGFGLLQFVKAIADLARGEARPAVLPVWNRESMFKARTPGRVRQDIFPGRASGIVTADTLPTPPADMVTQYFRFGPKEIAALQSHLPEHLARSCTVFELLSAFLWRCRTIALGYEHGLPVRLVFRMNARGKYPPIPRGYYGNCVLRPMVEAGVDDLCGRPLGHALELVQRAKLSTTEEHVRSTVDMITALRAHRHLDVDRAFHVVDTTRLGDEKIDMGWATAVGGGVPYITDPMSYHMALKNGDGEVITAVSMFLPKPAMERLEKEISMWIRSDAKKLIPSSM</sequence>
<evidence type="ECO:0000256" key="1">
    <source>
        <dbReference type="ARBA" id="ARBA00009861"/>
    </source>
</evidence>
<dbReference type="Pfam" id="PF02458">
    <property type="entry name" value="Transferase"/>
    <property type="match status" value="1"/>
</dbReference>
<dbReference type="AlphaFoldDB" id="A0AAD8RHX8"/>
<dbReference type="Gene3D" id="3.30.559.10">
    <property type="entry name" value="Chloramphenicol acetyltransferase-like domain"/>
    <property type="match status" value="2"/>
</dbReference>
<accession>A0AAD8RHX8</accession>
<reference evidence="2" key="1">
    <citation type="submission" date="2023-07" db="EMBL/GenBank/DDBJ databases">
        <title>A chromosome-level genome assembly of Lolium multiflorum.</title>
        <authorList>
            <person name="Chen Y."/>
            <person name="Copetti D."/>
            <person name="Kolliker R."/>
            <person name="Studer B."/>
        </authorList>
    </citation>
    <scope>NUCLEOTIDE SEQUENCE</scope>
    <source>
        <strain evidence="2">02402/16</strain>
        <tissue evidence="2">Leaf</tissue>
    </source>
</reference>